<evidence type="ECO:0000313" key="1">
    <source>
        <dbReference type="EMBL" id="GFC82008.1"/>
    </source>
</evidence>
<comment type="caution">
    <text evidence="1">The sequence shown here is derived from an EMBL/GenBank/DDBJ whole genome shotgun (WGS) entry which is preliminary data.</text>
</comment>
<proteinExistence type="predicted"/>
<evidence type="ECO:0000313" key="2">
    <source>
        <dbReference type="EMBL" id="GFD03595.1"/>
    </source>
</evidence>
<dbReference type="EMBL" id="BKCJ011082328">
    <property type="protein sequence ID" value="GFC82008.1"/>
    <property type="molecule type" value="Genomic_DNA"/>
</dbReference>
<reference evidence="1" key="1">
    <citation type="journal article" date="2019" name="Sci. Rep.">
        <title>Draft genome of Tanacetum cinerariifolium, the natural source of mosquito coil.</title>
        <authorList>
            <person name="Yamashiro T."/>
            <person name="Shiraishi A."/>
            <person name="Satake H."/>
            <person name="Nakayama K."/>
        </authorList>
    </citation>
    <scope>NUCLEOTIDE SEQUENCE</scope>
</reference>
<gene>
    <name evidence="1" type="ORF">Tci_853978</name>
    <name evidence="2" type="ORF">Tci_875564</name>
</gene>
<protein>
    <submittedName>
        <fullName evidence="1">Kinesin-like protein KIN-12B</fullName>
    </submittedName>
</protein>
<sequence length="86" mass="9911">MEMAMEGHARMLEQYADLEEKHINLLTSQRRIEDGIPDVKKVAAKAEVKSVKSMFINALAAKISTLKEEREKERLHYRDENKGLQA</sequence>
<dbReference type="AlphaFoldDB" id="A0A699R9K7"/>
<dbReference type="EMBL" id="BKCJ011206012">
    <property type="protein sequence ID" value="GFD03595.1"/>
    <property type="molecule type" value="Genomic_DNA"/>
</dbReference>
<organism evidence="1">
    <name type="scientific">Tanacetum cinerariifolium</name>
    <name type="common">Dalmatian daisy</name>
    <name type="synonym">Chrysanthemum cinerariifolium</name>
    <dbReference type="NCBI Taxonomy" id="118510"/>
    <lineage>
        <taxon>Eukaryota</taxon>
        <taxon>Viridiplantae</taxon>
        <taxon>Streptophyta</taxon>
        <taxon>Embryophyta</taxon>
        <taxon>Tracheophyta</taxon>
        <taxon>Spermatophyta</taxon>
        <taxon>Magnoliopsida</taxon>
        <taxon>eudicotyledons</taxon>
        <taxon>Gunneridae</taxon>
        <taxon>Pentapetalae</taxon>
        <taxon>asterids</taxon>
        <taxon>campanulids</taxon>
        <taxon>Asterales</taxon>
        <taxon>Asteraceae</taxon>
        <taxon>Asteroideae</taxon>
        <taxon>Anthemideae</taxon>
        <taxon>Anthemidinae</taxon>
        <taxon>Tanacetum</taxon>
    </lineage>
</organism>
<accession>A0A699R9K7</accession>
<name>A0A699R9K7_TANCI</name>